<name>A0AAD8BG09_BIOPF</name>
<proteinExistence type="predicted"/>
<protein>
    <submittedName>
        <fullName evidence="1">Uncharacterized protein</fullName>
    </submittedName>
</protein>
<keyword evidence="2" id="KW-1185">Reference proteome</keyword>
<dbReference type="EMBL" id="JASAOG010000084">
    <property type="protein sequence ID" value="KAK0053716.1"/>
    <property type="molecule type" value="Genomic_DNA"/>
</dbReference>
<sequence>MTGCVSKSYTGIIHLACAMKCLDTKKCPSFVYTPEKAYCTICADGSLVTGLTFTPGSGMYLLRNLQGFNIVLPDNNAALQMNFPGALLPSEL</sequence>
<organism evidence="1 2">
    <name type="scientific">Biomphalaria pfeifferi</name>
    <name type="common">Bloodfluke planorb</name>
    <name type="synonym">Freshwater snail</name>
    <dbReference type="NCBI Taxonomy" id="112525"/>
    <lineage>
        <taxon>Eukaryota</taxon>
        <taxon>Metazoa</taxon>
        <taxon>Spiralia</taxon>
        <taxon>Lophotrochozoa</taxon>
        <taxon>Mollusca</taxon>
        <taxon>Gastropoda</taxon>
        <taxon>Heterobranchia</taxon>
        <taxon>Euthyneura</taxon>
        <taxon>Panpulmonata</taxon>
        <taxon>Hygrophila</taxon>
        <taxon>Lymnaeoidea</taxon>
        <taxon>Planorbidae</taxon>
        <taxon>Biomphalaria</taxon>
    </lineage>
</organism>
<gene>
    <name evidence="1" type="ORF">Bpfe_016936</name>
</gene>
<reference evidence="1" key="2">
    <citation type="submission" date="2023-04" db="EMBL/GenBank/DDBJ databases">
        <authorList>
            <person name="Bu L."/>
            <person name="Lu L."/>
            <person name="Laidemitt M.R."/>
            <person name="Zhang S.M."/>
            <person name="Mutuku M."/>
            <person name="Mkoji G."/>
            <person name="Steinauer M."/>
            <person name="Loker E.S."/>
        </authorList>
    </citation>
    <scope>NUCLEOTIDE SEQUENCE</scope>
    <source>
        <strain evidence="1">KasaAsao</strain>
        <tissue evidence="1">Whole Snail</tissue>
    </source>
</reference>
<accession>A0AAD8BG09</accession>
<evidence type="ECO:0000313" key="1">
    <source>
        <dbReference type="EMBL" id="KAK0053716.1"/>
    </source>
</evidence>
<reference evidence="1" key="1">
    <citation type="journal article" date="2023" name="PLoS Negl. Trop. Dis.">
        <title>A genome sequence for Biomphalaria pfeifferi, the major vector snail for the human-infecting parasite Schistosoma mansoni.</title>
        <authorList>
            <person name="Bu L."/>
            <person name="Lu L."/>
            <person name="Laidemitt M.R."/>
            <person name="Zhang S.M."/>
            <person name="Mutuku M."/>
            <person name="Mkoji G."/>
            <person name="Steinauer M."/>
            <person name="Loker E.S."/>
        </authorList>
    </citation>
    <scope>NUCLEOTIDE SEQUENCE</scope>
    <source>
        <strain evidence="1">KasaAsao</strain>
    </source>
</reference>
<dbReference type="Proteomes" id="UP001233172">
    <property type="component" value="Unassembled WGS sequence"/>
</dbReference>
<dbReference type="AlphaFoldDB" id="A0AAD8BG09"/>
<feature type="non-terminal residue" evidence="1">
    <location>
        <position position="92"/>
    </location>
</feature>
<comment type="caution">
    <text evidence="1">The sequence shown here is derived from an EMBL/GenBank/DDBJ whole genome shotgun (WGS) entry which is preliminary data.</text>
</comment>
<evidence type="ECO:0000313" key="2">
    <source>
        <dbReference type="Proteomes" id="UP001233172"/>
    </source>
</evidence>